<dbReference type="Pfam" id="PF03703">
    <property type="entry name" value="bPH_2"/>
    <property type="match status" value="1"/>
</dbReference>
<name>A0A365L759_9BACL</name>
<keyword evidence="1" id="KW-0472">Membrane</keyword>
<comment type="caution">
    <text evidence="3">The sequence shown here is derived from an EMBL/GenBank/DDBJ whole genome shotgun (WGS) entry which is preliminary data.</text>
</comment>
<keyword evidence="1" id="KW-1133">Transmembrane helix</keyword>
<proteinExistence type="predicted"/>
<evidence type="ECO:0000313" key="3">
    <source>
        <dbReference type="EMBL" id="RAZ81266.1"/>
    </source>
</evidence>
<dbReference type="AlphaFoldDB" id="A0A365L759"/>
<evidence type="ECO:0000256" key="1">
    <source>
        <dbReference type="SAM" id="Phobius"/>
    </source>
</evidence>
<feature type="domain" description="YdbS-like PH" evidence="2">
    <location>
        <begin position="79"/>
        <end position="153"/>
    </location>
</feature>
<dbReference type="PANTHER" id="PTHR34473:SF2">
    <property type="entry name" value="UPF0699 TRANSMEMBRANE PROTEIN YDBT"/>
    <property type="match status" value="1"/>
</dbReference>
<sequence>MEYILKEPERQISTKIIQIWRTTNTIGHGSFLLGFGALLAASHFWDWYNWVHITLYVLIGITVLSAIFSIWIEPVFIQRTWRYEVDEKFIQLKHGRWNVEHKIIPMAKIEYVTTDQGPFLRKAGLYSLNIGTTASSHKIPAIPEEEALKLRSLIASYANVKEDDSFE</sequence>
<dbReference type="Proteomes" id="UP000251002">
    <property type="component" value="Unassembled WGS sequence"/>
</dbReference>
<dbReference type="InterPro" id="IPR005182">
    <property type="entry name" value="YdbS-like_PH"/>
</dbReference>
<feature type="transmembrane region" description="Helical" evidence="1">
    <location>
        <begin position="51"/>
        <end position="72"/>
    </location>
</feature>
<dbReference type="PANTHER" id="PTHR34473">
    <property type="entry name" value="UPF0699 TRANSMEMBRANE PROTEIN YDBS"/>
    <property type="match status" value="1"/>
</dbReference>
<keyword evidence="1" id="KW-0812">Transmembrane</keyword>
<evidence type="ECO:0000313" key="4">
    <source>
        <dbReference type="Proteomes" id="UP000251002"/>
    </source>
</evidence>
<gene>
    <name evidence="3" type="ORF">DP120_02980</name>
</gene>
<evidence type="ECO:0000259" key="2">
    <source>
        <dbReference type="Pfam" id="PF03703"/>
    </source>
</evidence>
<accession>A0A365L759</accession>
<keyword evidence="4" id="KW-1185">Reference proteome</keyword>
<feature type="transmembrane region" description="Helical" evidence="1">
    <location>
        <begin position="25"/>
        <end position="45"/>
    </location>
</feature>
<organism evidence="3 4">
    <name type="scientific">Planococcus halotolerans</name>
    <dbReference type="NCBI Taxonomy" id="2233542"/>
    <lineage>
        <taxon>Bacteria</taxon>
        <taxon>Bacillati</taxon>
        <taxon>Bacillota</taxon>
        <taxon>Bacilli</taxon>
        <taxon>Bacillales</taxon>
        <taxon>Caryophanaceae</taxon>
        <taxon>Planococcus</taxon>
    </lineage>
</organism>
<dbReference type="EMBL" id="QLZR01000001">
    <property type="protein sequence ID" value="RAZ81266.1"/>
    <property type="molecule type" value="Genomic_DNA"/>
</dbReference>
<dbReference type="RefSeq" id="WP_112221689.1">
    <property type="nucleotide sequence ID" value="NZ_CP196859.1"/>
</dbReference>
<protein>
    <recommendedName>
        <fullName evidence="2">YdbS-like PH domain-containing protein</fullName>
    </recommendedName>
</protein>
<reference evidence="3 4" key="1">
    <citation type="submission" date="2018-06" db="EMBL/GenBank/DDBJ databases">
        <title>The draft genome sequences of strains SCU63 and S1.</title>
        <authorList>
            <person name="Gan L."/>
        </authorList>
    </citation>
    <scope>NUCLEOTIDE SEQUENCE [LARGE SCALE GENOMIC DNA]</scope>
    <source>
        <strain evidence="3 4">SCU63</strain>
    </source>
</reference>